<dbReference type="InterPro" id="IPR036770">
    <property type="entry name" value="Ankyrin_rpt-contain_sf"/>
</dbReference>
<dbReference type="SUPFAM" id="SSF53167">
    <property type="entry name" value="Purine and uridine phosphorylases"/>
    <property type="match status" value="1"/>
</dbReference>
<keyword evidence="2" id="KW-0040">ANK repeat</keyword>
<proteinExistence type="predicted"/>
<keyword evidence="6" id="KW-1185">Reference proteome</keyword>
<dbReference type="GO" id="GO:0003824">
    <property type="term" value="F:catalytic activity"/>
    <property type="evidence" value="ECO:0007669"/>
    <property type="project" value="InterPro"/>
</dbReference>
<evidence type="ECO:0000313" key="5">
    <source>
        <dbReference type="EMBL" id="GIK07207.1"/>
    </source>
</evidence>
<dbReference type="GO" id="GO:0009116">
    <property type="term" value="P:nucleoside metabolic process"/>
    <property type="evidence" value="ECO:0007669"/>
    <property type="project" value="InterPro"/>
</dbReference>
<protein>
    <submittedName>
        <fullName evidence="5">Uncharacterized protein</fullName>
    </submittedName>
</protein>
<dbReference type="Pfam" id="PF01048">
    <property type="entry name" value="PNP_UDP_1"/>
    <property type="match status" value="1"/>
</dbReference>
<dbReference type="OrthoDB" id="1577640at2759"/>
<dbReference type="InterPro" id="IPR035994">
    <property type="entry name" value="Nucleoside_phosphorylase_sf"/>
</dbReference>
<dbReference type="SUPFAM" id="SSF52540">
    <property type="entry name" value="P-loop containing nucleoside triphosphate hydrolases"/>
    <property type="match status" value="1"/>
</dbReference>
<feature type="repeat" description="ANK" evidence="2">
    <location>
        <begin position="1917"/>
        <end position="1949"/>
    </location>
</feature>
<organism evidence="5 6">
    <name type="scientific">Aspergillus viridinutans</name>
    <dbReference type="NCBI Taxonomy" id="75553"/>
    <lineage>
        <taxon>Eukaryota</taxon>
        <taxon>Fungi</taxon>
        <taxon>Dikarya</taxon>
        <taxon>Ascomycota</taxon>
        <taxon>Pezizomycotina</taxon>
        <taxon>Eurotiomycetes</taxon>
        <taxon>Eurotiomycetidae</taxon>
        <taxon>Eurotiales</taxon>
        <taxon>Aspergillaceae</taxon>
        <taxon>Aspergillus</taxon>
        <taxon>Aspergillus subgen. Fumigati</taxon>
    </lineage>
</organism>
<dbReference type="EMBL" id="BOPL01000013">
    <property type="protein sequence ID" value="GIK07207.1"/>
    <property type="molecule type" value="Genomic_DNA"/>
</dbReference>
<dbReference type="InterPro" id="IPR056884">
    <property type="entry name" value="NPHP3-like_N"/>
</dbReference>
<dbReference type="SUPFAM" id="SSF48403">
    <property type="entry name" value="Ankyrin repeat"/>
    <property type="match status" value="1"/>
</dbReference>
<dbReference type="Proteomes" id="UP000710440">
    <property type="component" value="Unassembled WGS sequence"/>
</dbReference>
<dbReference type="Pfam" id="PF24883">
    <property type="entry name" value="NPHP3_N"/>
    <property type="match status" value="1"/>
</dbReference>
<name>A0A9P3C419_ASPVI</name>
<dbReference type="Gene3D" id="1.25.40.20">
    <property type="entry name" value="Ankyrin repeat-containing domain"/>
    <property type="match status" value="1"/>
</dbReference>
<dbReference type="Gene3D" id="3.40.50.1580">
    <property type="entry name" value="Nucleoside phosphorylase domain"/>
    <property type="match status" value="1"/>
</dbReference>
<dbReference type="PROSITE" id="PS50088">
    <property type="entry name" value="ANK_REPEAT"/>
    <property type="match status" value="1"/>
</dbReference>
<evidence type="ECO:0000256" key="1">
    <source>
        <dbReference type="ARBA" id="ARBA00022737"/>
    </source>
</evidence>
<dbReference type="PANTHER" id="PTHR46082:SF11">
    <property type="entry name" value="AAA+ ATPASE DOMAIN-CONTAINING PROTEIN-RELATED"/>
    <property type="match status" value="1"/>
</dbReference>
<sequence length="1976" mass="220114">MHGSRSHYDYTVAWISALPLEMAAARQMFDQFHDRLPQPLTDTNTYTLGSICGHNVVLACLPSGVYGTTSAATVVAQMRSTFPRLQYGLLVGIGGGAPSEKVDIRLGDVVVSKPTRTYGGVVQYDYGKTVAGGRFERSGMLNRPPEILLTAMSKLQAELHCHENPISTLLLERSQANGGIGSSFPCPGQGRDLLFKSTYAHVGSDDTCQNCDARHLVPRTARASDEPEIHYGLIASANQVMRDGPTRDMLTRNLNILCFEMEAAGLMNHLPSLVVRGICDYSDSHKHKDWQPYAALTAAAYGRLLLSVVPVPSSGKDDHFLTMEEKECLEKLFLTDPGDDLNALKRRKGGRAAGTCEWILESPEIRRWLGKESRAAGYESDILWLHGNPGTGKSTMAITLAEKLPEDPLLARGDAMLAYFFCDSSSENHRTATAVLRGLLYQTIQKRPSSLGSLVSKYRGHKDKLFSSFDALWSVLMEIGNSSGMKLYCIIDALDECDDEVLESLLPQLNQSFQPSDSRHNQYGIHILITSRPYEEIRVHLAEFLNQDLASYPQVRNDLAIFIEQKVEELSVKKHYSANIRRNVAAILNDKAEGTFLWAGLACGELVRVRSRDAVATLEKLPSGLSSMYKKMLDMAVEDRQEDKSTIFQLLTVIVIARRPLTLLELAEACNLYEADDPEDRVAFVREGVFDCRLLVVIQDDRVMLLHKSVKDFLTHSQNVHVISEQLAHAEFVGRCIHVLTQELDAERSVMSSILENATGDRLFLFYCVQHWPEHAHLAGSEFKISERHAAFFELDSAARERWLDLLRQSNLSVSYVPFKFSIFHVAARWGIPALVSHALSRQSRLCEPGNAEAENFHLLRDHLINSRCSNGTTPLEESAIQGHLNVFGVLLDLTSDLTPLPDEVIAAAIKNRRRGAGLVKLFIDSKRLQALPKKCTRIASTETWDLLLDYFGLDFHVSEEMLRHICYSENGADILRALSRKLQRRLPITKEFLTVVASHCDARCAEFLLNYVGKTIPISADFTYAALINSKHGPGIIDLLLARWQRCLLVLECPEEDPVLLIMQQLQRPTFRPEKVANVLRVIQNRGFKLSPSMALVRLVANTGDANLCKEVLQNGEAVALINESTLVYVAERMTAEMFDFFSDTLGSELPISARLVEAAAANLEHGWQIIQKLFKLSGGNLPVSDLTVSRAAQIAQTRRHGGQTLNFLLQHFKDRIPVSPSVVRFAAASGREGYPFIEAILDRLGDNGLTAEADLIPTVISDGSVELLVFILDRTGASLPITEETLALATGNHWDGIRMVRLLAQRVCGLLPWHEEAFRGCDEVNIRPIFTEWSNEGTFTHEMIHAAAIYVAQESITLGDSVHKTLISYWKRVDFAEDIARILVQSNNMKILANLLTLYNDVSLIDKETMQLAAKKDSPGPLIDLMIKHRREDLILTEEVVETAAGHSWMRNAAITFLLEQYGEMTPVSEQALVFMLLYSSTRNSTVARFLEGRPDSILRSPTMLKAAAAGGNRQIVGRILESYPFEITDEILEAAVRNSPGVKDIFCMLLAKSGRHITERMIQISSKRRVESYSFLLDETRDRIPISTETLFAALKGPLNAVETLLRYPIDVDQITEEILVMVGRCLEPERVFPLLFERFEDQINITEKVVAATIESSRNSLFIAKLLSRLDRATPLTEAVLVAAAKSKLPTPELIELFTRLLSMLGDDRVITEATFVAAAGNKSNGAWIMQLLLSRRGDFEITALVSKAAVFKEDDAFGDIPPYVMEALLDLKGDTVPITEEVLLAATRNLTYRYSIFRLLVRERFDSVRACLAQRLLLTIAASGDMMTLSLLERRFGTTITNELRSICRLYIGARDGNRRAVQSLLHQGVPPDTRSASGETPLWMAAALQHDLIVKDLLATKAVDVDAVSMTGDWPLIKAVQTYNVPIVRLLLAAGANPNLADKDGKTAYDLAEERSFLRMMAIMREYGAK</sequence>
<evidence type="ECO:0000256" key="2">
    <source>
        <dbReference type="PROSITE-ProRule" id="PRU00023"/>
    </source>
</evidence>
<accession>A0A9P3C419</accession>
<dbReference type="RefSeq" id="XP_043130393.1">
    <property type="nucleotide sequence ID" value="XM_043274458.1"/>
</dbReference>
<feature type="domain" description="Nephrocystin 3-like N-terminal" evidence="4">
    <location>
        <begin position="354"/>
        <end position="532"/>
    </location>
</feature>
<dbReference type="InterPro" id="IPR055530">
    <property type="entry name" value="DUF7104"/>
</dbReference>
<dbReference type="SMART" id="SM00248">
    <property type="entry name" value="ANK"/>
    <property type="match status" value="5"/>
</dbReference>
<dbReference type="InterPro" id="IPR002110">
    <property type="entry name" value="Ankyrin_rpt"/>
</dbReference>
<dbReference type="Gene3D" id="3.40.50.300">
    <property type="entry name" value="P-loop containing nucleotide triphosphate hydrolases"/>
    <property type="match status" value="1"/>
</dbReference>
<dbReference type="Pfam" id="PF23397">
    <property type="entry name" value="DUF7104"/>
    <property type="match status" value="5"/>
</dbReference>
<feature type="domain" description="Nucleoside phosphorylase" evidence="3">
    <location>
        <begin position="12"/>
        <end position="286"/>
    </location>
</feature>
<dbReference type="GeneID" id="66930845"/>
<reference evidence="5 6" key="1">
    <citation type="submission" date="2021-02" db="EMBL/GenBank/DDBJ databases">
        <title>Pan-genome distribution and transcriptional activeness of fungal secondary metabolism genes in Aspergillus section Fumigati.</title>
        <authorList>
            <person name="Takahashi H."/>
            <person name="Umemura M."/>
            <person name="Ninomiya A."/>
            <person name="Kusuya Y."/>
            <person name="Urayama S."/>
            <person name="Shimizu M."/>
            <person name="Watanabe A."/>
            <person name="Kamei K."/>
            <person name="Yaguchi T."/>
            <person name="Hagiwara D."/>
        </authorList>
    </citation>
    <scope>NUCLEOTIDE SEQUENCE [LARGE SCALE GENOMIC DNA]</scope>
    <source>
        <strain evidence="5 6">IFM 47045</strain>
    </source>
</reference>
<dbReference type="Pfam" id="PF12796">
    <property type="entry name" value="Ank_2"/>
    <property type="match status" value="1"/>
</dbReference>
<dbReference type="InterPro" id="IPR053137">
    <property type="entry name" value="NLR-like"/>
</dbReference>
<gene>
    <name evidence="5" type="ORF">Aspvir_002863</name>
</gene>
<keyword evidence="1" id="KW-0677">Repeat</keyword>
<dbReference type="InterPro" id="IPR000845">
    <property type="entry name" value="Nucleoside_phosphorylase_d"/>
</dbReference>
<dbReference type="PROSITE" id="PS50297">
    <property type="entry name" value="ANK_REP_REGION"/>
    <property type="match status" value="1"/>
</dbReference>
<dbReference type="PANTHER" id="PTHR46082">
    <property type="entry name" value="ATP/GTP-BINDING PROTEIN-RELATED"/>
    <property type="match status" value="1"/>
</dbReference>
<evidence type="ECO:0000313" key="6">
    <source>
        <dbReference type="Proteomes" id="UP000710440"/>
    </source>
</evidence>
<evidence type="ECO:0000259" key="3">
    <source>
        <dbReference type="Pfam" id="PF01048"/>
    </source>
</evidence>
<comment type="caution">
    <text evidence="5">The sequence shown here is derived from an EMBL/GenBank/DDBJ whole genome shotgun (WGS) entry which is preliminary data.</text>
</comment>
<dbReference type="InterPro" id="IPR027417">
    <property type="entry name" value="P-loop_NTPase"/>
</dbReference>
<evidence type="ECO:0000259" key="4">
    <source>
        <dbReference type="Pfam" id="PF24883"/>
    </source>
</evidence>